<evidence type="ECO:0000313" key="2">
    <source>
        <dbReference type="EMBL" id="OHU77042.1"/>
    </source>
</evidence>
<keyword evidence="3" id="KW-1185">Reference proteome</keyword>
<reference evidence="2 3" key="1">
    <citation type="submission" date="2016-10" db="EMBL/GenBank/DDBJ databases">
        <title>Evaluation of Human, Veterinary and Environmental Mycobacterium chelonae Isolates by Core Genome Phylogenomic Analysis, Targeted Gene Comparison, and Anti-microbial Susceptibility Patterns: A Tale of Mistaken Identities.</title>
        <authorList>
            <person name="Fogelson S.B."/>
            <person name="Camus A.C."/>
            <person name="Lorenz W."/>
            <person name="Vasireddy R."/>
            <person name="Vasireddy S."/>
            <person name="Smith T."/>
            <person name="Brown-Elliott B.A."/>
            <person name="Wallace R.J.Jr."/>
            <person name="Hasan N.A."/>
            <person name="Reischl U."/>
            <person name="Sanchez S."/>
        </authorList>
    </citation>
    <scope>NUCLEOTIDE SEQUENCE [LARGE SCALE GENOMIC DNA]</scope>
    <source>
        <strain evidence="2 3">15518</strain>
    </source>
</reference>
<dbReference type="EMBL" id="MLIS01000001">
    <property type="protein sequence ID" value="OHU77042.1"/>
    <property type="molecule type" value="Genomic_DNA"/>
</dbReference>
<organism evidence="2 3">
    <name type="scientific">Mycobacteroides chelonae</name>
    <name type="common">Mycobacterium chelonae</name>
    <dbReference type="NCBI Taxonomy" id="1774"/>
    <lineage>
        <taxon>Bacteria</taxon>
        <taxon>Bacillati</taxon>
        <taxon>Actinomycetota</taxon>
        <taxon>Actinomycetes</taxon>
        <taxon>Mycobacteriales</taxon>
        <taxon>Mycobacteriaceae</taxon>
        <taxon>Mycobacteroides</taxon>
    </lineage>
</organism>
<sequence>MDTDIRRLVPIPEARQILGGIGHSTVYELVKRGEITKVNIGRRGFITAESIRAYIDRLCIATPTVAAEQEGSRT</sequence>
<dbReference type="Pfam" id="PF12728">
    <property type="entry name" value="HTH_17"/>
    <property type="match status" value="1"/>
</dbReference>
<evidence type="ECO:0000313" key="3">
    <source>
        <dbReference type="Proteomes" id="UP000179441"/>
    </source>
</evidence>
<protein>
    <submittedName>
        <fullName evidence="2">DNA-binding protein</fullName>
    </submittedName>
</protein>
<dbReference type="GO" id="GO:0003677">
    <property type="term" value="F:DNA binding"/>
    <property type="evidence" value="ECO:0007669"/>
    <property type="project" value="UniProtKB-KW"/>
</dbReference>
<comment type="caution">
    <text evidence="2">The sequence shown here is derived from an EMBL/GenBank/DDBJ whole genome shotgun (WGS) entry which is preliminary data.</text>
</comment>
<keyword evidence="2" id="KW-0238">DNA-binding</keyword>
<feature type="domain" description="Helix-turn-helix" evidence="1">
    <location>
        <begin position="12"/>
        <end position="57"/>
    </location>
</feature>
<evidence type="ECO:0000259" key="1">
    <source>
        <dbReference type="Pfam" id="PF12728"/>
    </source>
</evidence>
<accession>A0A1S1M0V0</accession>
<proteinExistence type="predicted"/>
<dbReference type="InterPro" id="IPR041657">
    <property type="entry name" value="HTH_17"/>
</dbReference>
<dbReference type="Proteomes" id="UP000179441">
    <property type="component" value="Unassembled WGS sequence"/>
</dbReference>
<dbReference type="RefSeq" id="WP_052399628.1">
    <property type="nucleotide sequence ID" value="NZ_JAAOOR010000001.1"/>
</dbReference>
<name>A0A1S1M0V0_MYCCH</name>
<gene>
    <name evidence="2" type="ORF">BKG84_00080</name>
</gene>
<dbReference type="AlphaFoldDB" id="A0A1S1M0V0"/>